<keyword evidence="4" id="KW-1185">Reference proteome</keyword>
<keyword evidence="1" id="KW-0064">Aspartyl protease</keyword>
<name>A0A1M2V7L3_TRAPU</name>
<dbReference type="Gene3D" id="2.40.70.10">
    <property type="entry name" value="Acid Proteases"/>
    <property type="match status" value="1"/>
</dbReference>
<dbReference type="AlphaFoldDB" id="A0A1M2V7L3"/>
<dbReference type="GO" id="GO:0004190">
    <property type="term" value="F:aspartic-type endopeptidase activity"/>
    <property type="evidence" value="ECO:0007669"/>
    <property type="project" value="UniProtKB-KW"/>
</dbReference>
<dbReference type="SUPFAM" id="SSF50630">
    <property type="entry name" value="Acid proteases"/>
    <property type="match status" value="1"/>
</dbReference>
<keyword evidence="1" id="KW-0378">Hydrolase</keyword>
<evidence type="ECO:0000256" key="1">
    <source>
        <dbReference type="ARBA" id="ARBA00022750"/>
    </source>
</evidence>
<reference evidence="3 4" key="1">
    <citation type="submission" date="2016-10" db="EMBL/GenBank/DDBJ databases">
        <title>Genome sequence of the basidiomycete white-rot fungus Trametes pubescens.</title>
        <authorList>
            <person name="Makela M.R."/>
            <person name="Granchi Z."/>
            <person name="Peng M."/>
            <person name="De Vries R.P."/>
            <person name="Grigoriev I."/>
            <person name="Riley R."/>
            <person name="Hilden K."/>
        </authorList>
    </citation>
    <scope>NUCLEOTIDE SEQUENCE [LARGE SCALE GENOMIC DNA]</scope>
    <source>
        <strain evidence="3 4">FBCC735</strain>
    </source>
</reference>
<dbReference type="GO" id="GO:0006508">
    <property type="term" value="P:proteolysis"/>
    <property type="evidence" value="ECO:0007669"/>
    <property type="project" value="InterPro"/>
</dbReference>
<dbReference type="EMBL" id="MNAD01001604">
    <property type="protein sequence ID" value="OJT03572.1"/>
    <property type="molecule type" value="Genomic_DNA"/>
</dbReference>
<feature type="chain" id="PRO_5013313282" description="Peptidase A2 domain-containing protein" evidence="2">
    <location>
        <begin position="20"/>
        <end position="247"/>
    </location>
</feature>
<feature type="signal peptide" evidence="2">
    <location>
        <begin position="1"/>
        <end position="19"/>
    </location>
</feature>
<dbReference type="Proteomes" id="UP000184267">
    <property type="component" value="Unassembled WGS sequence"/>
</dbReference>
<dbReference type="InterPro" id="IPR001969">
    <property type="entry name" value="Aspartic_peptidase_AS"/>
</dbReference>
<evidence type="ECO:0008006" key="5">
    <source>
        <dbReference type="Google" id="ProtNLM"/>
    </source>
</evidence>
<dbReference type="InterPro" id="IPR021109">
    <property type="entry name" value="Peptidase_aspartic_dom_sf"/>
</dbReference>
<organism evidence="3 4">
    <name type="scientific">Trametes pubescens</name>
    <name type="common">White-rot fungus</name>
    <dbReference type="NCBI Taxonomy" id="154538"/>
    <lineage>
        <taxon>Eukaryota</taxon>
        <taxon>Fungi</taxon>
        <taxon>Dikarya</taxon>
        <taxon>Basidiomycota</taxon>
        <taxon>Agaricomycotina</taxon>
        <taxon>Agaricomycetes</taxon>
        <taxon>Polyporales</taxon>
        <taxon>Polyporaceae</taxon>
        <taxon>Trametes</taxon>
    </lineage>
</organism>
<evidence type="ECO:0000313" key="4">
    <source>
        <dbReference type="Proteomes" id="UP000184267"/>
    </source>
</evidence>
<gene>
    <name evidence="3" type="ORF">TRAPUB_5748</name>
</gene>
<dbReference type="OrthoDB" id="2738158at2759"/>
<evidence type="ECO:0000313" key="3">
    <source>
        <dbReference type="EMBL" id="OJT03572.1"/>
    </source>
</evidence>
<dbReference type="PROSITE" id="PS00141">
    <property type="entry name" value="ASP_PROTEASE"/>
    <property type="match status" value="1"/>
</dbReference>
<comment type="caution">
    <text evidence="3">The sequence shown here is derived from an EMBL/GenBank/DDBJ whole genome shotgun (WGS) entry which is preliminary data.</text>
</comment>
<proteinExistence type="predicted"/>
<evidence type="ECO:0000256" key="2">
    <source>
        <dbReference type="SAM" id="SignalP"/>
    </source>
</evidence>
<keyword evidence="2" id="KW-0732">Signal</keyword>
<protein>
    <recommendedName>
        <fullName evidence="5">Peptidase A2 domain-containing protein</fullName>
    </recommendedName>
</protein>
<keyword evidence="1" id="KW-0645">Protease</keyword>
<accession>A0A1M2V7L3</accession>
<dbReference type="OMA" id="FHANWVK"/>
<sequence length="247" mass="27368">MLRLSIRFLAFTRWPCVGAMPEFSPKIKVVQDPQAILANGRTWDVTCTGIELIDKDTSLGGLGYAAAKFIPLTPAAPPSADPKVSQNSNAHPPRDLKEGLRILLDTGSSVSWLPPDIIRQIAAHYGVDLTRHMDQSTRSVTGPEFVVPKKGQTSLHKVALYFEGLDANTVRVEVFADQFIYGAHPKTGALEGLMFSTEKRCVFGLNWFHANWVKMCAPKDEKPYVQLALQEHVPAMVIKHQLPPKEK</sequence>